<dbReference type="STRING" id="623744.A0A553N368"/>
<evidence type="ECO:0008006" key="12">
    <source>
        <dbReference type="Google" id="ProtNLM"/>
    </source>
</evidence>
<dbReference type="Pfam" id="PF00055">
    <property type="entry name" value="Laminin_N"/>
    <property type="match status" value="1"/>
</dbReference>
<dbReference type="GO" id="GO:0009888">
    <property type="term" value="P:tissue development"/>
    <property type="evidence" value="ECO:0007669"/>
    <property type="project" value="TreeGrafter"/>
</dbReference>
<evidence type="ECO:0000256" key="5">
    <source>
        <dbReference type="ARBA" id="ARBA00023180"/>
    </source>
</evidence>
<keyword evidence="2" id="KW-0964">Secreted</keyword>
<evidence type="ECO:0000313" key="11">
    <source>
        <dbReference type="Proteomes" id="UP000316079"/>
    </source>
</evidence>
<evidence type="ECO:0000259" key="9">
    <source>
        <dbReference type="PROSITE" id="PS51117"/>
    </source>
</evidence>
<dbReference type="Pfam" id="PF01759">
    <property type="entry name" value="NTR"/>
    <property type="match status" value="1"/>
</dbReference>
<evidence type="ECO:0000256" key="2">
    <source>
        <dbReference type="ARBA" id="ARBA00022525"/>
    </source>
</evidence>
<dbReference type="Gene3D" id="2.60.120.260">
    <property type="entry name" value="Galactose-binding domain-like"/>
    <property type="match status" value="1"/>
</dbReference>
<dbReference type="SUPFAM" id="SSF49785">
    <property type="entry name" value="Galactose-binding domain-like"/>
    <property type="match status" value="1"/>
</dbReference>
<keyword evidence="4" id="KW-1015">Disulfide bond</keyword>
<dbReference type="SMART" id="SM00136">
    <property type="entry name" value="LamNT"/>
    <property type="match status" value="1"/>
</dbReference>
<keyword evidence="5" id="KW-0325">Glycoprotein</keyword>
<dbReference type="Proteomes" id="UP000316079">
    <property type="component" value="Unassembled WGS sequence"/>
</dbReference>
<keyword evidence="6" id="KW-0424">Laminin EGF-like domain</keyword>
<evidence type="ECO:0000256" key="6">
    <source>
        <dbReference type="ARBA" id="ARBA00023292"/>
    </source>
</evidence>
<reference evidence="10 11" key="1">
    <citation type="journal article" date="2019" name="Sci. Data">
        <title>Hybrid genome assembly and annotation of Danionella translucida.</title>
        <authorList>
            <person name="Kadobianskyi M."/>
            <person name="Schulze L."/>
            <person name="Schuelke M."/>
            <person name="Judkewitz B."/>
        </authorList>
    </citation>
    <scope>NUCLEOTIDE SEQUENCE [LARGE SCALE GENOMIC DNA]</scope>
    <source>
        <strain evidence="10 11">Bolton</strain>
    </source>
</reference>
<dbReference type="Gene3D" id="2.40.50.120">
    <property type="match status" value="1"/>
</dbReference>
<proteinExistence type="predicted"/>
<organism evidence="10 11">
    <name type="scientific">Danionella cerebrum</name>
    <dbReference type="NCBI Taxonomy" id="2873325"/>
    <lineage>
        <taxon>Eukaryota</taxon>
        <taxon>Metazoa</taxon>
        <taxon>Chordata</taxon>
        <taxon>Craniata</taxon>
        <taxon>Vertebrata</taxon>
        <taxon>Euteleostomi</taxon>
        <taxon>Actinopterygii</taxon>
        <taxon>Neopterygii</taxon>
        <taxon>Teleostei</taxon>
        <taxon>Ostariophysi</taxon>
        <taxon>Cypriniformes</taxon>
        <taxon>Danionidae</taxon>
        <taxon>Danioninae</taxon>
        <taxon>Danionella</taxon>
    </lineage>
</organism>
<dbReference type="GO" id="GO:0007411">
    <property type="term" value="P:axon guidance"/>
    <property type="evidence" value="ECO:0007669"/>
    <property type="project" value="TreeGrafter"/>
</dbReference>
<dbReference type="GO" id="GO:0034446">
    <property type="term" value="P:substrate adhesion-dependent cell spreading"/>
    <property type="evidence" value="ECO:0007669"/>
    <property type="project" value="TreeGrafter"/>
</dbReference>
<dbReference type="InterPro" id="IPR018933">
    <property type="entry name" value="Netrin_module_non-TIMP"/>
</dbReference>
<keyword evidence="3 7" id="KW-0732">Signal</keyword>
<accession>A0A553N368</accession>
<feature type="domain" description="Laminin N-terminal" evidence="9">
    <location>
        <begin position="29"/>
        <end position="259"/>
    </location>
</feature>
<dbReference type="InterPro" id="IPR050440">
    <property type="entry name" value="Laminin/Netrin_ECM"/>
</dbReference>
<comment type="caution">
    <text evidence="10">The sequence shown here is derived from an EMBL/GenBank/DDBJ whole genome shotgun (WGS) entry which is preliminary data.</text>
</comment>
<evidence type="ECO:0000313" key="10">
    <source>
        <dbReference type="EMBL" id="TRY59864.1"/>
    </source>
</evidence>
<dbReference type="InterPro" id="IPR008993">
    <property type="entry name" value="TIMP-like_OB-fold"/>
</dbReference>
<dbReference type="GO" id="GO:0009887">
    <property type="term" value="P:animal organ morphogenesis"/>
    <property type="evidence" value="ECO:0007669"/>
    <property type="project" value="TreeGrafter"/>
</dbReference>
<dbReference type="EMBL" id="SRMA01027102">
    <property type="protein sequence ID" value="TRY59864.1"/>
    <property type="molecule type" value="Genomic_DNA"/>
</dbReference>
<dbReference type="InterPro" id="IPR008979">
    <property type="entry name" value="Galactose-bd-like_sf"/>
</dbReference>
<dbReference type="GO" id="GO:0043256">
    <property type="term" value="C:laminin complex"/>
    <property type="evidence" value="ECO:0007669"/>
    <property type="project" value="TreeGrafter"/>
</dbReference>
<dbReference type="PANTHER" id="PTHR10574">
    <property type="entry name" value="NETRIN/LAMININ-RELATED"/>
    <property type="match status" value="1"/>
</dbReference>
<evidence type="ECO:0000256" key="3">
    <source>
        <dbReference type="ARBA" id="ARBA00022729"/>
    </source>
</evidence>
<dbReference type="GO" id="GO:0016477">
    <property type="term" value="P:cell migration"/>
    <property type="evidence" value="ECO:0007669"/>
    <property type="project" value="TreeGrafter"/>
</dbReference>
<keyword evidence="11" id="KW-1185">Reference proteome</keyword>
<gene>
    <name evidence="10" type="ORF">DNTS_035277</name>
</gene>
<dbReference type="PROSITE" id="PS51117">
    <property type="entry name" value="LAMININ_NTER"/>
    <property type="match status" value="1"/>
</dbReference>
<evidence type="ECO:0000256" key="1">
    <source>
        <dbReference type="ARBA" id="ARBA00004613"/>
    </source>
</evidence>
<dbReference type="SUPFAM" id="SSF50242">
    <property type="entry name" value="TIMP-like"/>
    <property type="match status" value="1"/>
</dbReference>
<dbReference type="GO" id="GO:0005576">
    <property type="term" value="C:extracellular region"/>
    <property type="evidence" value="ECO:0007669"/>
    <property type="project" value="UniProtKB-SubCell"/>
</dbReference>
<dbReference type="OrthoDB" id="9855268at2759"/>
<dbReference type="GO" id="GO:0070831">
    <property type="term" value="P:basement membrane assembly"/>
    <property type="evidence" value="ECO:0007669"/>
    <property type="project" value="TreeGrafter"/>
</dbReference>
<dbReference type="PANTHER" id="PTHR10574:SF419">
    <property type="entry name" value="LAMININ SUBUNIT ALPHA-3-RELATED"/>
    <property type="match status" value="1"/>
</dbReference>
<sequence length="620" mass="66595">MGNLPSSLQCVMMMWLNGLLLGFTESRCVGQACSPPMGNLASGRTLLTLSSCYANTSSCLENQANYSEDLHPPGLMADDPFLYPDTWWASTVAFGQPEEIRLDLEKKFYMSHVVMSFHSPRPAAMRLERSQDFGQTWDTLKLFASNCSEMFGLLDDVRHPGAICTSRYSSALPCSRGEIIFRSIGLGSWIVDPYSPEALARLTVTNLKIQLLKSQKCPVSKGQRSTLEPSLSSVDSVSGATASSDSSQFAVYSLLAKGTCLCHGHAEHCLPENERLESLQDSHVGSVCVPITQQAITVRGALHSTMTNPGELPMVATGTVTHARSVIVMGTHKAATSPGECGSPLGAAAAVSVTTASTTLLAAGAIDVDMDTIATLPETSSRPTHVPGVGVMLLVLWPHQLRLCHGAIRGVGSAIVSLVWEEPPAARHWGFCEEGCKPCLCALTCDPITGHCLDSSVRFHSVPLGGKIPELSYFKPQEEEGVWPIELAVSALYYTGKCSCKEAKLKNVADLCQMKHSYVIKGSVLSAHDKGTHAVVLVKVRKVFRSGKLGISQGTHTLYPLSWTRRGCTCPILNPGASYLLAGSEEVSSGRLLVTMQSLVIPWSPALGFQVTEALHRGCM</sequence>
<evidence type="ECO:0000256" key="7">
    <source>
        <dbReference type="SAM" id="SignalP"/>
    </source>
</evidence>
<feature type="chain" id="PRO_5021779116" description="Netrin-1" evidence="7">
    <location>
        <begin position="27"/>
        <end position="620"/>
    </location>
</feature>
<protein>
    <recommendedName>
        <fullName evidence="12">Netrin-1</fullName>
    </recommendedName>
</protein>
<dbReference type="PROSITE" id="PS50189">
    <property type="entry name" value="NTR"/>
    <property type="match status" value="1"/>
</dbReference>
<dbReference type="InterPro" id="IPR008211">
    <property type="entry name" value="Laminin_N"/>
</dbReference>
<comment type="subcellular location">
    <subcellularLocation>
        <location evidence="1">Secreted</location>
    </subcellularLocation>
</comment>
<feature type="domain" description="NTR" evidence="8">
    <location>
        <begin position="498"/>
        <end position="619"/>
    </location>
</feature>
<evidence type="ECO:0000259" key="8">
    <source>
        <dbReference type="PROSITE" id="PS50189"/>
    </source>
</evidence>
<name>A0A553N368_9TELE</name>
<feature type="signal peptide" evidence="7">
    <location>
        <begin position="1"/>
        <end position="26"/>
    </location>
</feature>
<evidence type="ECO:0000256" key="4">
    <source>
        <dbReference type="ARBA" id="ARBA00023157"/>
    </source>
</evidence>
<dbReference type="InterPro" id="IPR001134">
    <property type="entry name" value="Netrin_domain"/>
</dbReference>
<dbReference type="AlphaFoldDB" id="A0A553N368"/>
<dbReference type="SMART" id="SM00643">
    <property type="entry name" value="C345C"/>
    <property type="match status" value="1"/>
</dbReference>